<dbReference type="PANTHER" id="PTHR12143">
    <property type="entry name" value="PEPTIDE N-GLYCANASE PNGASE -RELATED"/>
    <property type="match status" value="1"/>
</dbReference>
<dbReference type="GO" id="GO:0000224">
    <property type="term" value="F:peptide-N4-(N-acetyl-beta-glucosaminyl)asparagine amidase activity"/>
    <property type="evidence" value="ECO:0007669"/>
    <property type="project" value="UniProtKB-EC"/>
</dbReference>
<keyword evidence="7" id="KW-0963">Cytoplasm</keyword>
<comment type="subcellular location">
    <subcellularLocation>
        <location evidence="3">Cytoplasm</location>
    </subcellularLocation>
</comment>
<evidence type="ECO:0000256" key="7">
    <source>
        <dbReference type="ARBA" id="ARBA00022490"/>
    </source>
</evidence>
<dbReference type="InterPro" id="IPR002931">
    <property type="entry name" value="Transglutaminase-like"/>
</dbReference>
<comment type="cofactor">
    <cofactor evidence="2">
        <name>Zn(2+)</name>
        <dbReference type="ChEBI" id="CHEBI:29105"/>
    </cofactor>
</comment>
<feature type="domain" description="PAW" evidence="13">
    <location>
        <begin position="288"/>
        <end position="506"/>
    </location>
</feature>
<evidence type="ECO:0000256" key="9">
    <source>
        <dbReference type="ARBA" id="ARBA00022801"/>
    </source>
</evidence>
<evidence type="ECO:0000256" key="1">
    <source>
        <dbReference type="ARBA" id="ARBA00001650"/>
    </source>
</evidence>
<dbReference type="GO" id="GO:0005829">
    <property type="term" value="C:cytosol"/>
    <property type="evidence" value="ECO:0007669"/>
    <property type="project" value="TreeGrafter"/>
</dbReference>
<evidence type="ECO:0000256" key="12">
    <source>
        <dbReference type="PROSITE-ProRule" id="PRU00731"/>
    </source>
</evidence>
<evidence type="ECO:0000259" key="13">
    <source>
        <dbReference type="PROSITE" id="PS51398"/>
    </source>
</evidence>
<evidence type="ECO:0000256" key="3">
    <source>
        <dbReference type="ARBA" id="ARBA00004496"/>
    </source>
</evidence>
<dbReference type="Gene3D" id="2.60.120.1020">
    <property type="entry name" value="Peptide N glycanase, PAW domain"/>
    <property type="match status" value="1"/>
</dbReference>
<dbReference type="InterPro" id="IPR008979">
    <property type="entry name" value="Galactose-bd-like_sf"/>
</dbReference>
<dbReference type="EnsemblMetazoa" id="XM_014400860.2">
    <property type="protein sequence ID" value="XP_014256346.1"/>
    <property type="gene ID" value="LOC106670469"/>
</dbReference>
<evidence type="ECO:0000256" key="4">
    <source>
        <dbReference type="ARBA" id="ARBA00009390"/>
    </source>
</evidence>
<dbReference type="Gene3D" id="3.10.620.30">
    <property type="match status" value="1"/>
</dbReference>
<dbReference type="InterPro" id="IPR006588">
    <property type="entry name" value="Peptide_N_glycanase_PAW_dom"/>
</dbReference>
<comment type="catalytic activity">
    <reaction evidence="1">
        <text>Hydrolysis of an N(4)-(acetyl-beta-D-glucosaminyl)asparagine residue in which the glucosamine residue may be further glycosylated, to yield a (substituted) N-acetyl-beta-D-glucosaminylamine and a peptide containing an aspartate residue.</text>
        <dbReference type="EC" id="3.5.1.52"/>
    </reaction>
</comment>
<dbReference type="Gene3D" id="2.20.25.10">
    <property type="match status" value="1"/>
</dbReference>
<dbReference type="Proteomes" id="UP000494040">
    <property type="component" value="Unassembled WGS sequence"/>
</dbReference>
<dbReference type="PROSITE" id="PS51398">
    <property type="entry name" value="PAW"/>
    <property type="match status" value="1"/>
</dbReference>
<dbReference type="EC" id="3.5.1.52" evidence="5"/>
<dbReference type="SUPFAM" id="SSF49785">
    <property type="entry name" value="Galactose-binding domain-like"/>
    <property type="match status" value="1"/>
</dbReference>
<dbReference type="OrthoDB" id="409136at2759"/>
<dbReference type="EnsemblMetazoa" id="XM_014400858.2">
    <property type="protein sequence ID" value="XP_014256344.1"/>
    <property type="gene ID" value="LOC106670469"/>
</dbReference>
<dbReference type="AlphaFoldDB" id="A0A8I6S5U3"/>
<organism evidence="14 15">
    <name type="scientific">Cimex lectularius</name>
    <name type="common">Bed bug</name>
    <name type="synonym">Acanthia lectularia</name>
    <dbReference type="NCBI Taxonomy" id="79782"/>
    <lineage>
        <taxon>Eukaryota</taxon>
        <taxon>Metazoa</taxon>
        <taxon>Ecdysozoa</taxon>
        <taxon>Arthropoda</taxon>
        <taxon>Hexapoda</taxon>
        <taxon>Insecta</taxon>
        <taxon>Pterygota</taxon>
        <taxon>Neoptera</taxon>
        <taxon>Paraneoptera</taxon>
        <taxon>Hemiptera</taxon>
        <taxon>Heteroptera</taxon>
        <taxon>Panheteroptera</taxon>
        <taxon>Cimicomorpha</taxon>
        <taxon>Cimicidae</taxon>
        <taxon>Cimex</taxon>
    </lineage>
</organism>
<dbReference type="PANTHER" id="PTHR12143:SF19">
    <property type="entry name" value="PEPTIDE-N(4)-(N-ACETYL-BETA-GLUCOSAMINYL)ASPARAGINE AMIDASE"/>
    <property type="match status" value="1"/>
</dbReference>
<evidence type="ECO:0000256" key="8">
    <source>
        <dbReference type="ARBA" id="ARBA00022723"/>
    </source>
</evidence>
<evidence type="ECO:0000313" key="15">
    <source>
        <dbReference type="Proteomes" id="UP000494040"/>
    </source>
</evidence>
<dbReference type="SMART" id="SM00613">
    <property type="entry name" value="PAW"/>
    <property type="match status" value="1"/>
</dbReference>
<dbReference type="Pfam" id="PF01841">
    <property type="entry name" value="Transglut_core"/>
    <property type="match status" value="1"/>
</dbReference>
<dbReference type="Pfam" id="PF04721">
    <property type="entry name" value="PAW"/>
    <property type="match status" value="1"/>
</dbReference>
<keyword evidence="8" id="KW-0479">Metal-binding</keyword>
<dbReference type="SUPFAM" id="SSF54001">
    <property type="entry name" value="Cysteine proteinases"/>
    <property type="match status" value="1"/>
</dbReference>
<evidence type="ECO:0000256" key="6">
    <source>
        <dbReference type="ARBA" id="ARBA00018546"/>
    </source>
</evidence>
<dbReference type="InterPro" id="IPR038680">
    <property type="entry name" value="PAW_sf"/>
</dbReference>
<comment type="similarity">
    <text evidence="4 12">Belongs to the transglutaminase-like superfamily. PNGase family.</text>
</comment>
<sequence>MDWKMVMNMMHMVQQYDSPSLQQKALDMIPKGDISRKASRKMRQLQNAMIKGKVQLDESVEYEKLFLEELAKWFKNDFFKWFNEPKCETCSLKTVFKQKMLTYFHEQGDVTVEIYKCPTCSRTYLFPRYSDADILLTQRTGRCSEWAQCFTLMCKALGWDSRFVYDVTDHVWTEIYSTLQQRWIHVDSCEAVVDQPLLYELGWKKKLSYVIAMDPMGIQDVSWRYSCNHKALRERRSLHFESQLLDKILHIRQKLQNNLSPSRLKFYQTRLAREIGELMCEPQSSNGTYSGRTSGSEEWRKARGELGCINSGYCWSPTPLEVDRKIMEIKYNCSMDVYKRSVTDESFNGWENFVFSYGNIFRKVESDWMKSYLAREENSDKGKISWKIDVSGSGLFIDKVVIKCSYLALEDAEVVWSVSSGGFEKEIDKISNDSHKPDPHLSGSQSAVAHPNFINESVMSLHHEDGVEEILINVKLQKGSNWQHAQIFRQDLEDKSLDLGFTIHLK</sequence>
<dbReference type="InterPro" id="IPR038765">
    <property type="entry name" value="Papain-like_cys_pep_sf"/>
</dbReference>
<keyword evidence="15" id="KW-1185">Reference proteome</keyword>
<keyword evidence="10" id="KW-0862">Zinc</keyword>
<dbReference type="GO" id="GO:0046872">
    <property type="term" value="F:metal ion binding"/>
    <property type="evidence" value="ECO:0007669"/>
    <property type="project" value="UniProtKB-KW"/>
</dbReference>
<evidence type="ECO:0000313" key="14">
    <source>
        <dbReference type="EnsemblMetazoa" id="XP_014256346.1"/>
    </source>
</evidence>
<gene>
    <name evidence="14" type="primary">106670469</name>
</gene>
<dbReference type="GO" id="GO:0006516">
    <property type="term" value="P:glycoprotein catabolic process"/>
    <property type="evidence" value="ECO:0007669"/>
    <property type="project" value="InterPro"/>
</dbReference>
<evidence type="ECO:0000256" key="5">
    <source>
        <dbReference type="ARBA" id="ARBA00012158"/>
    </source>
</evidence>
<name>A0A8I6S5U3_CIMLE</name>
<dbReference type="OMA" id="CEAKMDS"/>
<keyword evidence="9" id="KW-0378">Hydrolase</keyword>
<dbReference type="SMART" id="SM00460">
    <property type="entry name" value="TGc"/>
    <property type="match status" value="1"/>
</dbReference>
<dbReference type="InterPro" id="IPR050883">
    <property type="entry name" value="PNGase"/>
</dbReference>
<protein>
    <recommendedName>
        <fullName evidence="6">Peptide-N(4)-(N-acetyl-beta-glucosaminyl)asparagine amidase</fullName>
        <ecNumber evidence="5">3.5.1.52</ecNumber>
    </recommendedName>
    <alternativeName>
        <fullName evidence="11">Peptide:N-glycanase</fullName>
    </alternativeName>
</protein>
<evidence type="ECO:0000256" key="2">
    <source>
        <dbReference type="ARBA" id="ARBA00001947"/>
    </source>
</evidence>
<reference evidence="14" key="1">
    <citation type="submission" date="2022-01" db="UniProtKB">
        <authorList>
            <consortium name="EnsemblMetazoa"/>
        </authorList>
    </citation>
    <scope>IDENTIFICATION</scope>
</reference>
<dbReference type="GO" id="GO:0005634">
    <property type="term" value="C:nucleus"/>
    <property type="evidence" value="ECO:0007669"/>
    <property type="project" value="TreeGrafter"/>
</dbReference>
<evidence type="ECO:0000256" key="10">
    <source>
        <dbReference type="ARBA" id="ARBA00022833"/>
    </source>
</evidence>
<proteinExistence type="inferred from homology"/>
<accession>A0A8I6S5U3</accession>
<evidence type="ECO:0000256" key="11">
    <source>
        <dbReference type="ARBA" id="ARBA00032901"/>
    </source>
</evidence>
<dbReference type="KEGG" id="clec:106670469"/>